<dbReference type="GO" id="GO:0008955">
    <property type="term" value="F:peptidoglycan glycosyltransferase activity"/>
    <property type="evidence" value="ECO:0007669"/>
    <property type="project" value="UniProtKB-EC"/>
</dbReference>
<dbReference type="Proteomes" id="UP000034036">
    <property type="component" value="Unassembled WGS sequence"/>
</dbReference>
<evidence type="ECO:0000256" key="9">
    <source>
        <dbReference type="ARBA" id="ARBA00022984"/>
    </source>
</evidence>
<sequence length="361" mass="39181">MKGDPVLKLLIFLLVAAGFFILTSASIGLAAKRDLPFYHYVLRQLVFGGITGVIALIAAYKIPYKSWRRFALPIFIFAILLGALVLIPSIGFEHNGARRWIVLGPINFQPSEFLKFGLLVYLSTLFAARKQEIGTIEKGVLPLLLVLAIAGILVIAEPDVGTFGIMFLSSLLLFIVAGGRLKHVVAIILLGILLLGTLIALKPYRFERFRAFLDRDYDTQKSGYQINQARIAIGSGGLFGRGFGLSRQKFEYLPEATGDSIFAVAAEEFGFVGSVILISLFLLFAWRGFYISSQSPDAFGKIFGSGIVILILTQSFLNIAAMSGLLPLTGVPLVFVSQGGSSLAVTLLEAGILLNISRTRA</sequence>
<dbReference type="Pfam" id="PF01098">
    <property type="entry name" value="FTSW_RODA_SPOVE"/>
    <property type="match status" value="1"/>
</dbReference>
<evidence type="ECO:0000256" key="18">
    <source>
        <dbReference type="ARBA" id="ARBA00041418"/>
    </source>
</evidence>
<accession>A0A0G1BLY5</accession>
<feature type="transmembrane region" description="Helical" evidence="21">
    <location>
        <begin position="302"/>
        <end position="321"/>
    </location>
</feature>
<feature type="transmembrane region" description="Helical" evidence="21">
    <location>
        <begin position="112"/>
        <end position="128"/>
    </location>
</feature>
<dbReference type="GO" id="GO:0015648">
    <property type="term" value="F:lipid-linked peptidoglycan transporter activity"/>
    <property type="evidence" value="ECO:0007669"/>
    <property type="project" value="TreeGrafter"/>
</dbReference>
<name>A0A0G1BLY5_9BACT</name>
<evidence type="ECO:0000313" key="23">
    <source>
        <dbReference type="Proteomes" id="UP000034036"/>
    </source>
</evidence>
<dbReference type="EC" id="2.4.99.28" evidence="19"/>
<evidence type="ECO:0000256" key="7">
    <source>
        <dbReference type="ARBA" id="ARBA00022692"/>
    </source>
</evidence>
<dbReference type="GO" id="GO:0071555">
    <property type="term" value="P:cell wall organization"/>
    <property type="evidence" value="ECO:0007669"/>
    <property type="project" value="UniProtKB-KW"/>
</dbReference>
<keyword evidence="9" id="KW-0573">Peptidoglycan synthesis</keyword>
<dbReference type="InterPro" id="IPR001182">
    <property type="entry name" value="FtsW/RodA"/>
</dbReference>
<keyword evidence="7 21" id="KW-0812">Transmembrane</keyword>
<keyword evidence="12" id="KW-0131">Cell cycle</keyword>
<evidence type="ECO:0000256" key="12">
    <source>
        <dbReference type="ARBA" id="ARBA00023306"/>
    </source>
</evidence>
<feature type="transmembrane region" description="Helical" evidence="21">
    <location>
        <begin position="72"/>
        <end position="92"/>
    </location>
</feature>
<dbReference type="EMBL" id="LCDF01000017">
    <property type="protein sequence ID" value="KKS47281.1"/>
    <property type="molecule type" value="Genomic_DNA"/>
</dbReference>
<keyword evidence="3" id="KW-1003">Cell membrane</keyword>
<dbReference type="PROSITE" id="PS00428">
    <property type="entry name" value="FTSW_RODA_SPOVE"/>
    <property type="match status" value="1"/>
</dbReference>
<dbReference type="GO" id="GO:0009252">
    <property type="term" value="P:peptidoglycan biosynthetic process"/>
    <property type="evidence" value="ECO:0007669"/>
    <property type="project" value="UniProtKB-KW"/>
</dbReference>
<organism evidence="22 23">
    <name type="scientific">Candidatus Giovannonibacteria bacterium GW2011_GWF2_42_19</name>
    <dbReference type="NCBI Taxonomy" id="1618659"/>
    <lineage>
        <taxon>Bacteria</taxon>
        <taxon>Candidatus Giovannoniibacteriota</taxon>
    </lineage>
</organism>
<comment type="catalytic activity">
    <reaction evidence="20">
        <text>[GlcNAc-(1-&gt;4)-Mur2Ac(oyl-L-Ala-gamma-D-Glu-L-Lys-D-Ala-D-Ala)](n)-di-trans,octa-cis-undecaprenyl diphosphate + beta-D-GlcNAc-(1-&gt;4)-Mur2Ac(oyl-L-Ala-gamma-D-Glu-L-Lys-D-Ala-D-Ala)-di-trans,octa-cis-undecaprenyl diphosphate = [GlcNAc-(1-&gt;4)-Mur2Ac(oyl-L-Ala-gamma-D-Glu-L-Lys-D-Ala-D-Ala)](n+1)-di-trans,octa-cis-undecaprenyl diphosphate + di-trans,octa-cis-undecaprenyl diphosphate + H(+)</text>
        <dbReference type="Rhea" id="RHEA:23708"/>
        <dbReference type="Rhea" id="RHEA-COMP:9602"/>
        <dbReference type="Rhea" id="RHEA-COMP:9603"/>
        <dbReference type="ChEBI" id="CHEBI:15378"/>
        <dbReference type="ChEBI" id="CHEBI:58405"/>
        <dbReference type="ChEBI" id="CHEBI:60033"/>
        <dbReference type="ChEBI" id="CHEBI:78435"/>
        <dbReference type="EC" id="2.4.99.28"/>
    </reaction>
</comment>
<evidence type="ECO:0000256" key="3">
    <source>
        <dbReference type="ARBA" id="ARBA00022475"/>
    </source>
</evidence>
<dbReference type="GO" id="GO:0008360">
    <property type="term" value="P:regulation of cell shape"/>
    <property type="evidence" value="ECO:0007669"/>
    <property type="project" value="UniProtKB-KW"/>
</dbReference>
<dbReference type="InterPro" id="IPR013437">
    <property type="entry name" value="FtsW"/>
</dbReference>
<feature type="transmembrane region" description="Helical" evidence="21">
    <location>
        <begin position="40"/>
        <end position="60"/>
    </location>
</feature>
<evidence type="ECO:0000256" key="20">
    <source>
        <dbReference type="ARBA" id="ARBA00049902"/>
    </source>
</evidence>
<keyword evidence="11 21" id="KW-0472">Membrane</keyword>
<dbReference type="InterPro" id="IPR018365">
    <property type="entry name" value="Cell_cycle_FtsW-rel_CS"/>
</dbReference>
<gene>
    <name evidence="22" type="ORF">UV11_C0017G0005</name>
</gene>
<dbReference type="NCBIfam" id="TIGR02614">
    <property type="entry name" value="ftsW"/>
    <property type="match status" value="1"/>
</dbReference>
<evidence type="ECO:0000256" key="10">
    <source>
        <dbReference type="ARBA" id="ARBA00022989"/>
    </source>
</evidence>
<evidence type="ECO:0000256" key="1">
    <source>
        <dbReference type="ARBA" id="ARBA00004651"/>
    </source>
</evidence>
<evidence type="ECO:0000256" key="21">
    <source>
        <dbReference type="SAM" id="Phobius"/>
    </source>
</evidence>
<dbReference type="PANTHER" id="PTHR30474">
    <property type="entry name" value="CELL CYCLE PROTEIN"/>
    <property type="match status" value="1"/>
</dbReference>
<comment type="pathway">
    <text evidence="2">Cell wall biogenesis; peptidoglycan biosynthesis.</text>
</comment>
<evidence type="ECO:0000256" key="15">
    <source>
        <dbReference type="ARBA" id="ARBA00033270"/>
    </source>
</evidence>
<dbReference type="GO" id="GO:0032153">
    <property type="term" value="C:cell division site"/>
    <property type="evidence" value="ECO:0007669"/>
    <property type="project" value="TreeGrafter"/>
</dbReference>
<evidence type="ECO:0000256" key="13">
    <source>
        <dbReference type="ARBA" id="ARBA00023316"/>
    </source>
</evidence>
<protein>
    <recommendedName>
        <fullName evidence="17">Probable peptidoglycan glycosyltransferase FtsW</fullName>
        <ecNumber evidence="19">2.4.99.28</ecNumber>
    </recommendedName>
    <alternativeName>
        <fullName evidence="18">Cell division protein FtsW</fullName>
    </alternativeName>
    <alternativeName>
        <fullName evidence="15">Cell wall polymerase</fullName>
    </alternativeName>
    <alternativeName>
        <fullName evidence="14">Peptidoglycan polymerase</fullName>
    </alternativeName>
</protein>
<feature type="transmembrane region" description="Helical" evidence="21">
    <location>
        <begin position="140"/>
        <end position="156"/>
    </location>
</feature>
<evidence type="ECO:0000313" key="22">
    <source>
        <dbReference type="EMBL" id="KKS47281.1"/>
    </source>
</evidence>
<keyword evidence="6" id="KW-0808">Transferase</keyword>
<comment type="subcellular location">
    <subcellularLocation>
        <location evidence="1">Cell membrane</location>
        <topology evidence="1">Multi-pass membrane protein</topology>
    </subcellularLocation>
</comment>
<evidence type="ECO:0000256" key="5">
    <source>
        <dbReference type="ARBA" id="ARBA00022676"/>
    </source>
</evidence>
<reference evidence="22 23" key="1">
    <citation type="journal article" date="2015" name="Nature">
        <title>rRNA introns, odd ribosomes, and small enigmatic genomes across a large radiation of phyla.</title>
        <authorList>
            <person name="Brown C.T."/>
            <person name="Hug L.A."/>
            <person name="Thomas B.C."/>
            <person name="Sharon I."/>
            <person name="Castelle C.J."/>
            <person name="Singh A."/>
            <person name="Wilkins M.J."/>
            <person name="Williams K.H."/>
            <person name="Banfield J.F."/>
        </authorList>
    </citation>
    <scope>NUCLEOTIDE SEQUENCE [LARGE SCALE GENOMIC DNA]</scope>
</reference>
<feature type="transmembrane region" description="Helical" evidence="21">
    <location>
        <begin position="184"/>
        <end position="201"/>
    </location>
</feature>
<dbReference type="STRING" id="1618659.UV11_C0017G0005"/>
<comment type="caution">
    <text evidence="22">The sequence shown here is derived from an EMBL/GenBank/DDBJ whole genome shotgun (WGS) entry which is preliminary data.</text>
</comment>
<evidence type="ECO:0000256" key="17">
    <source>
        <dbReference type="ARBA" id="ARBA00041185"/>
    </source>
</evidence>
<feature type="transmembrane region" description="Helical" evidence="21">
    <location>
        <begin position="333"/>
        <end position="356"/>
    </location>
</feature>
<evidence type="ECO:0000256" key="16">
    <source>
        <dbReference type="ARBA" id="ARBA00038053"/>
    </source>
</evidence>
<dbReference type="GO" id="GO:0005886">
    <property type="term" value="C:plasma membrane"/>
    <property type="evidence" value="ECO:0007669"/>
    <property type="project" value="UniProtKB-SubCell"/>
</dbReference>
<dbReference type="PANTHER" id="PTHR30474:SF2">
    <property type="entry name" value="PEPTIDOGLYCAN GLYCOSYLTRANSFERASE FTSW-RELATED"/>
    <property type="match status" value="1"/>
</dbReference>
<feature type="transmembrane region" description="Helical" evidence="21">
    <location>
        <begin position="162"/>
        <end position="179"/>
    </location>
</feature>
<evidence type="ECO:0000256" key="14">
    <source>
        <dbReference type="ARBA" id="ARBA00032370"/>
    </source>
</evidence>
<comment type="similarity">
    <text evidence="16">Belongs to the SEDS family. FtsW subfamily.</text>
</comment>
<keyword evidence="8" id="KW-0133">Cell shape</keyword>
<evidence type="ECO:0000256" key="11">
    <source>
        <dbReference type="ARBA" id="ARBA00023136"/>
    </source>
</evidence>
<evidence type="ECO:0000256" key="2">
    <source>
        <dbReference type="ARBA" id="ARBA00004752"/>
    </source>
</evidence>
<feature type="transmembrane region" description="Helical" evidence="21">
    <location>
        <begin position="269"/>
        <end position="290"/>
    </location>
</feature>
<evidence type="ECO:0000256" key="6">
    <source>
        <dbReference type="ARBA" id="ARBA00022679"/>
    </source>
</evidence>
<dbReference type="GO" id="GO:0051301">
    <property type="term" value="P:cell division"/>
    <property type="evidence" value="ECO:0007669"/>
    <property type="project" value="UniProtKB-KW"/>
</dbReference>
<evidence type="ECO:0000256" key="8">
    <source>
        <dbReference type="ARBA" id="ARBA00022960"/>
    </source>
</evidence>
<proteinExistence type="inferred from homology"/>
<dbReference type="PATRIC" id="fig|1618659.3.peg.649"/>
<dbReference type="AlphaFoldDB" id="A0A0G1BLY5"/>
<evidence type="ECO:0000256" key="19">
    <source>
        <dbReference type="ARBA" id="ARBA00044770"/>
    </source>
</evidence>
<keyword evidence="4" id="KW-0132">Cell division</keyword>
<keyword evidence="13" id="KW-0961">Cell wall biogenesis/degradation</keyword>
<keyword evidence="10 21" id="KW-1133">Transmembrane helix</keyword>
<evidence type="ECO:0000256" key="4">
    <source>
        <dbReference type="ARBA" id="ARBA00022618"/>
    </source>
</evidence>
<keyword evidence="5" id="KW-0328">Glycosyltransferase</keyword>